<dbReference type="Gene3D" id="3.10.129.10">
    <property type="entry name" value="Hotdog Thioesterase"/>
    <property type="match status" value="1"/>
</dbReference>
<dbReference type="RefSeq" id="WP_126916682.1">
    <property type="nucleotide sequence ID" value="NZ_CP034587.1"/>
</dbReference>
<dbReference type="EMBL" id="CP034587">
    <property type="protein sequence ID" value="AZQ74179.1"/>
    <property type="molecule type" value="Genomic_DNA"/>
</dbReference>
<feature type="domain" description="A-factor biosynthesis hotdog" evidence="1">
    <location>
        <begin position="198"/>
        <end position="313"/>
    </location>
</feature>
<gene>
    <name evidence="2" type="ORF">EKH77_25795</name>
</gene>
<keyword evidence="3" id="KW-1185">Reference proteome</keyword>
<dbReference type="SUPFAM" id="SSF54637">
    <property type="entry name" value="Thioesterase/thiol ester dehydrase-isomerase"/>
    <property type="match status" value="1"/>
</dbReference>
<name>A0A3Q9FZA4_STRLT</name>
<feature type="domain" description="A-factor biosynthesis hotdog" evidence="1">
    <location>
        <begin position="29"/>
        <end position="162"/>
    </location>
</feature>
<dbReference type="OrthoDB" id="7838374at2"/>
<protein>
    <submittedName>
        <fullName evidence="2">Transcriptional regulator</fullName>
    </submittedName>
</protein>
<accession>A0A3Q9FZA4</accession>
<organism evidence="2 3">
    <name type="scientific">Streptomyces luteoverticillatus</name>
    <name type="common">Streptoverticillium luteoverticillatus</name>
    <dbReference type="NCBI Taxonomy" id="66425"/>
    <lineage>
        <taxon>Bacteria</taxon>
        <taxon>Bacillati</taxon>
        <taxon>Actinomycetota</taxon>
        <taxon>Actinomycetes</taxon>
        <taxon>Kitasatosporales</taxon>
        <taxon>Streptomycetaceae</taxon>
        <taxon>Streptomyces</taxon>
    </lineage>
</organism>
<evidence type="ECO:0000313" key="3">
    <source>
        <dbReference type="Proteomes" id="UP000267900"/>
    </source>
</evidence>
<sequence>MHDLVQQAPVLSSIPSTPHGLTTCVPRQYVHKAAMAEVLLTGWERVADDTFTIGAQWPRTHSFYTPVDGRYDPLLFAETVRQTIPLLSHLAYDTPFGHHLIWDHFRYELDPAATAVAATPAEIELRITCSDVKRRQGRFSALVMDVTALRDGAPLGIARARFTSHAPAVYRRLRGEYGDPSVVSRAVPLAPPLAPVRVGRDRFHDVVLSPTDADGVWQLRVDPSHPVLFDHPVDHAPGMLLLEAARQAALAATGPDHGAVLGLETVFSQYVEFDSPCWIEATVLPQDDGALTRTRVTARQNDREAFSAVVTSTAGRSGV</sequence>
<dbReference type="InterPro" id="IPR047757">
    <property type="entry name" value="AfsA-like"/>
</dbReference>
<dbReference type="GO" id="GO:0016740">
    <property type="term" value="F:transferase activity"/>
    <property type="evidence" value="ECO:0007669"/>
    <property type="project" value="InterPro"/>
</dbReference>
<dbReference type="NCBIfam" id="NF041195">
    <property type="entry name" value="ScbA_BarX_GamBu"/>
    <property type="match status" value="1"/>
</dbReference>
<proteinExistence type="predicted"/>
<dbReference type="AlphaFoldDB" id="A0A3Q9FZA4"/>
<dbReference type="Pfam" id="PF03756">
    <property type="entry name" value="AfsA"/>
    <property type="match status" value="2"/>
</dbReference>
<dbReference type="Proteomes" id="UP000267900">
    <property type="component" value="Chromosome"/>
</dbReference>
<dbReference type="InterPro" id="IPR029069">
    <property type="entry name" value="HotDog_dom_sf"/>
</dbReference>
<dbReference type="InterPro" id="IPR005509">
    <property type="entry name" value="AfsA_hotdog_dom"/>
</dbReference>
<evidence type="ECO:0000313" key="2">
    <source>
        <dbReference type="EMBL" id="AZQ74179.1"/>
    </source>
</evidence>
<evidence type="ECO:0000259" key="1">
    <source>
        <dbReference type="Pfam" id="PF03756"/>
    </source>
</evidence>
<reference evidence="2 3" key="1">
    <citation type="submission" date="2018-12" db="EMBL/GenBank/DDBJ databases">
        <title>The whole draft genome of Streptomyce luteoverticillatus CGMCC 15060.</title>
        <authorList>
            <person name="Feng Z."/>
            <person name="Chen G."/>
            <person name="Zhang J."/>
            <person name="Zhu H."/>
            <person name="Yu X."/>
            <person name="Zhang W."/>
            <person name="Zhang X."/>
        </authorList>
    </citation>
    <scope>NUCLEOTIDE SEQUENCE [LARGE SCALE GENOMIC DNA]</scope>
    <source>
        <strain evidence="2 3">CGMCC 15060</strain>
    </source>
</reference>